<feature type="signal peptide" evidence="1">
    <location>
        <begin position="1"/>
        <end position="24"/>
    </location>
</feature>
<sequence>MNKVIKHKLVFALSCIGLTIAATACKTTKQNQGEQLAGVAPIVGFAFNKKGECYAKKVRKLTEKEFKELTSSGGLFCLSTRIINEDGTLFDKDYHAMLIGTSPISYYFKDGKCNSFFFSSAKGKTVTYENDFRYDVKQNTLTISNGVQLNIVDYNDDTLGAIIQMGFSDKDKKQYAYVVYRRAGNAEVFNRLFDAGVSIPIKDNHIIIE</sequence>
<evidence type="ECO:0000313" key="2">
    <source>
        <dbReference type="EMBL" id="KGF50575.1"/>
    </source>
</evidence>
<proteinExistence type="predicted"/>
<name>A0A096AUV4_9BACT</name>
<reference evidence="2 3" key="1">
    <citation type="submission" date="2014-07" db="EMBL/GenBank/DDBJ databases">
        <authorList>
            <person name="McCorrison J."/>
            <person name="Sanka R."/>
            <person name="Torralba M."/>
            <person name="Gillis M."/>
            <person name="Haft D.H."/>
            <person name="Methe B."/>
            <person name="Sutton G."/>
            <person name="Nelson K.E."/>
        </authorList>
    </citation>
    <scope>NUCLEOTIDE SEQUENCE [LARGE SCALE GENOMIC DNA]</scope>
    <source>
        <strain evidence="2 3">DNF00882</strain>
    </source>
</reference>
<dbReference type="PROSITE" id="PS51257">
    <property type="entry name" value="PROKAR_LIPOPROTEIN"/>
    <property type="match status" value="1"/>
</dbReference>
<evidence type="ECO:0000256" key="1">
    <source>
        <dbReference type="SAM" id="SignalP"/>
    </source>
</evidence>
<organism evidence="2 3">
    <name type="scientific">Prevotella disiens DNF00882</name>
    <dbReference type="NCBI Taxonomy" id="1401075"/>
    <lineage>
        <taxon>Bacteria</taxon>
        <taxon>Pseudomonadati</taxon>
        <taxon>Bacteroidota</taxon>
        <taxon>Bacteroidia</taxon>
        <taxon>Bacteroidales</taxon>
        <taxon>Prevotellaceae</taxon>
        <taxon>Prevotella</taxon>
    </lineage>
</organism>
<dbReference type="RefSeq" id="WP_036881890.1">
    <property type="nucleotide sequence ID" value="NZ_JRNR01000002.1"/>
</dbReference>
<evidence type="ECO:0000313" key="3">
    <source>
        <dbReference type="Proteomes" id="UP000029538"/>
    </source>
</evidence>
<accession>A0A096AUV4</accession>
<dbReference type="AlphaFoldDB" id="A0A096AUV4"/>
<gene>
    <name evidence="2" type="ORF">HMPREF0654_00405</name>
</gene>
<evidence type="ECO:0008006" key="4">
    <source>
        <dbReference type="Google" id="ProtNLM"/>
    </source>
</evidence>
<protein>
    <recommendedName>
        <fullName evidence="4">Lipoprotein</fullName>
    </recommendedName>
</protein>
<keyword evidence="1" id="KW-0732">Signal</keyword>
<comment type="caution">
    <text evidence="2">The sequence shown here is derived from an EMBL/GenBank/DDBJ whole genome shotgun (WGS) entry which is preliminary data.</text>
</comment>
<feature type="chain" id="PRO_5001925109" description="Lipoprotein" evidence="1">
    <location>
        <begin position="25"/>
        <end position="209"/>
    </location>
</feature>
<dbReference type="EMBL" id="JRNR01000002">
    <property type="protein sequence ID" value="KGF50575.1"/>
    <property type="molecule type" value="Genomic_DNA"/>
</dbReference>
<dbReference type="Proteomes" id="UP000029538">
    <property type="component" value="Unassembled WGS sequence"/>
</dbReference>